<sequence>MVRSRRTKIAAEEKTRLVLAVLAGEMTCAEAARRCGVASTQVTKWKHQFLEAGAQRLQEVPSGAAHGAGSPEQRRLRMENEQLKLALAEATVQLRIWQRGAALADQVLPGPRNPKRSSRSAGFEVRAIGRHRRADLSPPAGRLRAGDPAKGPWPAPVVDRIEAIAAKYAEAWPAWGYRKIAALMRADGHDVTNSSVQRALRRRGLLLPQGFRADRKSWAALRRRVFHDPPTERNRVWQTDFSEFETAHGGIWRISAVIDYVTKYCLAITVTPTSRGRDAVHCIRLAVEEAPAS</sequence>
<dbReference type="InterPro" id="IPR010921">
    <property type="entry name" value="Trp_repressor/repl_initiator"/>
</dbReference>
<dbReference type="InterPro" id="IPR036388">
    <property type="entry name" value="WH-like_DNA-bd_sf"/>
</dbReference>
<dbReference type="InterPro" id="IPR036397">
    <property type="entry name" value="RNaseH_sf"/>
</dbReference>
<dbReference type="Gene3D" id="1.10.10.10">
    <property type="entry name" value="Winged helix-like DNA-binding domain superfamily/Winged helix DNA-binding domain"/>
    <property type="match status" value="1"/>
</dbReference>
<evidence type="ECO:0000313" key="3">
    <source>
        <dbReference type="EMBL" id="BBY92339.1"/>
    </source>
</evidence>
<accession>A0A9W4BH94</accession>
<dbReference type="GO" id="GO:0043565">
    <property type="term" value="F:sequence-specific DNA binding"/>
    <property type="evidence" value="ECO:0007669"/>
    <property type="project" value="InterPro"/>
</dbReference>
<reference evidence="3 4" key="1">
    <citation type="journal article" date="2019" name="Emerg. Microbes Infect.">
        <title>Comprehensive subspecies identification of 175 nontuberculous mycobacteria species based on 7547 genomic profiles.</title>
        <authorList>
            <person name="Matsumoto Y."/>
            <person name="Kinjo T."/>
            <person name="Motooka D."/>
            <person name="Nabeya D."/>
            <person name="Jung N."/>
            <person name="Uechi K."/>
            <person name="Horii T."/>
            <person name="Iida T."/>
            <person name="Fujita J."/>
            <person name="Nakamura S."/>
        </authorList>
    </citation>
    <scope>NUCLEOTIDE SEQUENCE [LARGE SCALE GENOMIC DNA]</scope>
    <source>
        <strain evidence="3 4">JCM 6399</strain>
    </source>
</reference>
<dbReference type="Pfam" id="PF13518">
    <property type="entry name" value="HTH_28"/>
    <property type="match status" value="1"/>
</dbReference>
<protein>
    <recommendedName>
        <fullName evidence="2">Insertion element IS150 protein InsJ-like helix-turn-helix domain-containing protein</fullName>
    </recommendedName>
</protein>
<dbReference type="SUPFAM" id="SSF53098">
    <property type="entry name" value="Ribonuclease H-like"/>
    <property type="match status" value="1"/>
</dbReference>
<feature type="domain" description="Insertion element IS150 protein InsJ-like helix-turn-helix" evidence="2">
    <location>
        <begin position="13"/>
        <end position="57"/>
    </location>
</feature>
<evidence type="ECO:0000313" key="4">
    <source>
        <dbReference type="Proteomes" id="UP000465785"/>
    </source>
</evidence>
<dbReference type="KEGG" id="mgau:MGALJ_20080"/>
<dbReference type="Gene3D" id="3.30.420.10">
    <property type="entry name" value="Ribonuclease H-like superfamily/Ribonuclease H"/>
    <property type="match status" value="1"/>
</dbReference>
<proteinExistence type="predicted"/>
<dbReference type="AlphaFoldDB" id="A0A9W4BH94"/>
<gene>
    <name evidence="3" type="ORF">MGALJ_20080</name>
</gene>
<dbReference type="Proteomes" id="UP000465785">
    <property type="component" value="Chromosome"/>
</dbReference>
<evidence type="ECO:0000259" key="2">
    <source>
        <dbReference type="Pfam" id="PF13518"/>
    </source>
</evidence>
<dbReference type="RefSeq" id="WP_163729213.1">
    <property type="nucleotide sequence ID" value="NZ_AP022601.1"/>
</dbReference>
<dbReference type="InterPro" id="IPR055247">
    <property type="entry name" value="InsJ-like_HTH"/>
</dbReference>
<name>A0A9W4BH94_9MYCO</name>
<dbReference type="SUPFAM" id="SSF48295">
    <property type="entry name" value="TrpR-like"/>
    <property type="match status" value="1"/>
</dbReference>
<evidence type="ECO:0000256" key="1">
    <source>
        <dbReference type="SAM" id="MobiDB-lite"/>
    </source>
</evidence>
<organism evidence="3 4">
    <name type="scientific">Mycobacterium gallinarum</name>
    <dbReference type="NCBI Taxonomy" id="39689"/>
    <lineage>
        <taxon>Bacteria</taxon>
        <taxon>Bacillati</taxon>
        <taxon>Actinomycetota</taxon>
        <taxon>Actinomycetes</taxon>
        <taxon>Mycobacteriales</taxon>
        <taxon>Mycobacteriaceae</taxon>
        <taxon>Mycobacterium</taxon>
    </lineage>
</organism>
<feature type="region of interest" description="Disordered" evidence="1">
    <location>
        <begin position="108"/>
        <end position="152"/>
    </location>
</feature>
<dbReference type="InterPro" id="IPR012337">
    <property type="entry name" value="RNaseH-like_sf"/>
</dbReference>
<dbReference type="EMBL" id="AP022601">
    <property type="protein sequence ID" value="BBY92339.1"/>
    <property type="molecule type" value="Genomic_DNA"/>
</dbReference>
<keyword evidence="4" id="KW-1185">Reference proteome</keyword>